<evidence type="ECO:0000256" key="1">
    <source>
        <dbReference type="SAM" id="Phobius"/>
    </source>
</evidence>
<feature type="transmembrane region" description="Helical" evidence="1">
    <location>
        <begin position="12"/>
        <end position="29"/>
    </location>
</feature>
<proteinExistence type="predicted"/>
<gene>
    <name evidence="2" type="ORF">ACFOSS_05960</name>
</gene>
<keyword evidence="1" id="KW-1133">Transmembrane helix</keyword>
<reference evidence="3" key="1">
    <citation type="journal article" date="2019" name="Int. J. Syst. Evol. Microbiol.">
        <title>The Global Catalogue of Microorganisms (GCM) 10K type strain sequencing project: providing services to taxonomists for standard genome sequencing and annotation.</title>
        <authorList>
            <consortium name="The Broad Institute Genomics Platform"/>
            <consortium name="The Broad Institute Genome Sequencing Center for Infectious Disease"/>
            <person name="Wu L."/>
            <person name="Ma J."/>
        </authorList>
    </citation>
    <scope>NUCLEOTIDE SEQUENCE [LARGE SCALE GENOMIC DNA]</scope>
    <source>
        <strain evidence="3">CCUG 54939</strain>
    </source>
</reference>
<organism evidence="2 3">
    <name type="scientific">Pseudaeromonas sharmana</name>
    <dbReference type="NCBI Taxonomy" id="328412"/>
    <lineage>
        <taxon>Bacteria</taxon>
        <taxon>Pseudomonadati</taxon>
        <taxon>Pseudomonadota</taxon>
        <taxon>Gammaproteobacteria</taxon>
        <taxon>Aeromonadales</taxon>
        <taxon>Aeromonadaceae</taxon>
        <taxon>Pseudaeromonas</taxon>
    </lineage>
</organism>
<keyword evidence="3" id="KW-1185">Reference proteome</keyword>
<feature type="transmembrane region" description="Helical" evidence="1">
    <location>
        <begin position="35"/>
        <end position="51"/>
    </location>
</feature>
<sequence>MWLGYWGRLKAYAWLAVSVFVLLMLQSPIGSPGGWLAALLLIGIAVWWELADYPES</sequence>
<keyword evidence="1" id="KW-0472">Membrane</keyword>
<evidence type="ECO:0000313" key="3">
    <source>
        <dbReference type="Proteomes" id="UP001595692"/>
    </source>
</evidence>
<comment type="caution">
    <text evidence="2">The sequence shown here is derived from an EMBL/GenBank/DDBJ whole genome shotgun (WGS) entry which is preliminary data.</text>
</comment>
<evidence type="ECO:0000313" key="2">
    <source>
        <dbReference type="EMBL" id="MFC3913010.1"/>
    </source>
</evidence>
<name>A0ABV8CLY6_9GAMM</name>
<accession>A0ABV8CLY6</accession>
<protein>
    <submittedName>
        <fullName evidence="2">Uncharacterized protein</fullName>
    </submittedName>
</protein>
<dbReference type="EMBL" id="JBHSAF010000005">
    <property type="protein sequence ID" value="MFC3913010.1"/>
    <property type="molecule type" value="Genomic_DNA"/>
</dbReference>
<keyword evidence="1" id="KW-0812">Transmembrane</keyword>
<dbReference type="RefSeq" id="WP_377151237.1">
    <property type="nucleotide sequence ID" value="NZ_JBHSAF010000005.1"/>
</dbReference>
<dbReference type="Proteomes" id="UP001595692">
    <property type="component" value="Unassembled WGS sequence"/>
</dbReference>